<dbReference type="ExpressionAtlas" id="F6HZF3">
    <property type="expression patterns" value="baseline"/>
</dbReference>
<accession>F6HZF3</accession>
<protein>
    <submittedName>
        <fullName evidence="1">Uncharacterized protein</fullName>
    </submittedName>
</protein>
<keyword evidence="2" id="KW-1185">Reference proteome</keyword>
<dbReference type="Proteomes" id="UP000009183">
    <property type="component" value="Chromosome 7"/>
</dbReference>
<proteinExistence type="predicted"/>
<organism evidence="1 2">
    <name type="scientific">Vitis vinifera</name>
    <name type="common">Grape</name>
    <dbReference type="NCBI Taxonomy" id="29760"/>
    <lineage>
        <taxon>Eukaryota</taxon>
        <taxon>Viridiplantae</taxon>
        <taxon>Streptophyta</taxon>
        <taxon>Embryophyta</taxon>
        <taxon>Tracheophyta</taxon>
        <taxon>Spermatophyta</taxon>
        <taxon>Magnoliopsida</taxon>
        <taxon>eudicotyledons</taxon>
        <taxon>Gunneridae</taxon>
        <taxon>Pentapetalae</taxon>
        <taxon>rosids</taxon>
        <taxon>Vitales</taxon>
        <taxon>Vitaceae</taxon>
        <taxon>Viteae</taxon>
        <taxon>Vitis</taxon>
    </lineage>
</organism>
<evidence type="ECO:0000313" key="1">
    <source>
        <dbReference type="EMBL" id="CCB60068.1"/>
    </source>
</evidence>
<name>F6HZF3_VITVI</name>
<dbReference type="AlphaFoldDB" id="F6HZF3"/>
<dbReference type="EMBL" id="FN596502">
    <property type="protein sequence ID" value="CCB60068.1"/>
    <property type="molecule type" value="Genomic_DNA"/>
</dbReference>
<dbReference type="PaxDb" id="29760-VIT_07s0005g02460.t01"/>
<evidence type="ECO:0000313" key="2">
    <source>
        <dbReference type="Proteomes" id="UP000009183"/>
    </source>
</evidence>
<dbReference type="HOGENOM" id="CLU_1838806_0_0_1"/>
<dbReference type="InParanoid" id="F6HZF3"/>
<sequence>MDRRGFWNGTEVRARVETEWRKNWLEGFGREWIWGGFLDIDKMGFPYFSLVVGACVCVNGYPSFTEETESSSFPHFFSPSLGGLVRKPTKQHYRRCLSLWFAIDEFICCGRTRQFKKVGTWYCQGMFIHTRNEQKAKSMY</sequence>
<reference evidence="2" key="1">
    <citation type="journal article" date="2007" name="Nature">
        <title>The grapevine genome sequence suggests ancestral hexaploidization in major angiosperm phyla.</title>
        <authorList>
            <consortium name="The French-Italian Public Consortium for Grapevine Genome Characterization."/>
            <person name="Jaillon O."/>
            <person name="Aury J.-M."/>
            <person name="Noel B."/>
            <person name="Policriti A."/>
            <person name="Clepet C."/>
            <person name="Casagrande A."/>
            <person name="Choisne N."/>
            <person name="Aubourg S."/>
            <person name="Vitulo N."/>
            <person name="Jubin C."/>
            <person name="Vezzi A."/>
            <person name="Legeai F."/>
            <person name="Hugueney P."/>
            <person name="Dasilva C."/>
            <person name="Horner D."/>
            <person name="Mica E."/>
            <person name="Jublot D."/>
            <person name="Poulain J."/>
            <person name="Bruyere C."/>
            <person name="Billault A."/>
            <person name="Segurens B."/>
            <person name="Gouyvenoux M."/>
            <person name="Ugarte E."/>
            <person name="Cattonaro F."/>
            <person name="Anthouard V."/>
            <person name="Vico V."/>
            <person name="Del Fabbro C."/>
            <person name="Alaux M."/>
            <person name="Di Gaspero G."/>
            <person name="Dumas V."/>
            <person name="Felice N."/>
            <person name="Paillard S."/>
            <person name="Juman I."/>
            <person name="Moroldo M."/>
            <person name="Scalabrin S."/>
            <person name="Canaguier A."/>
            <person name="Le Clainche I."/>
            <person name="Malacrida G."/>
            <person name="Durand E."/>
            <person name="Pesole G."/>
            <person name="Laucou V."/>
            <person name="Chatelet P."/>
            <person name="Merdinoglu D."/>
            <person name="Delledonne M."/>
            <person name="Pezzotti M."/>
            <person name="Lecharny A."/>
            <person name="Scarpelli C."/>
            <person name="Artiguenave F."/>
            <person name="Pe M.E."/>
            <person name="Valle G."/>
            <person name="Morgante M."/>
            <person name="Caboche M."/>
            <person name="Adam-Blondon A.-F."/>
            <person name="Weissenbach J."/>
            <person name="Quetier F."/>
            <person name="Wincker P."/>
        </authorList>
    </citation>
    <scope>NUCLEOTIDE SEQUENCE [LARGE SCALE GENOMIC DNA]</scope>
    <source>
        <strain evidence="2">cv. Pinot noir / PN40024</strain>
    </source>
</reference>
<gene>
    <name evidence="1" type="ordered locus">VIT_07s0005g02460</name>
</gene>